<dbReference type="Pfam" id="PF01476">
    <property type="entry name" value="LysM"/>
    <property type="match status" value="1"/>
</dbReference>
<dbReference type="Gene3D" id="3.10.350.10">
    <property type="entry name" value="LysM domain"/>
    <property type="match status" value="1"/>
</dbReference>
<evidence type="ECO:0000256" key="2">
    <source>
        <dbReference type="ARBA" id="ARBA00023026"/>
    </source>
</evidence>
<reference evidence="6 7" key="1">
    <citation type="submission" date="2018-04" db="EMBL/GenBank/DDBJ databases">
        <authorList>
            <person name="Huttner S."/>
            <person name="Dainat J."/>
        </authorList>
    </citation>
    <scope>NUCLEOTIDE SEQUENCE [LARGE SCALE GENOMIC DNA]</scope>
</reference>
<sequence length="241" mass="25218">MVASSLAGSVLLLALGFSQQVAAACTRTITARPGDTCASLAAEAGITFNLQFLQSRIFAHGTGVTDTTITAVTRTSLVYQTSTLTDIITRTKTTTAATATVTLTTIKTSTSTRTVDLTSFSINTITSIVTSTRVVTSNGCGTPTTPITTTTTQVQPGNPSPTLPGTPRNCKDFDLIQRGDTCRSIAIRNGLSLLEFYSLNPSVSADTIVLCTGDLPDLVLSGLCQISCDALWPGYYVCVGR</sequence>
<keyword evidence="1" id="KW-0147">Chitin-binding</keyword>
<evidence type="ECO:0000256" key="1">
    <source>
        <dbReference type="ARBA" id="ARBA00022669"/>
    </source>
</evidence>
<evidence type="ECO:0000313" key="6">
    <source>
        <dbReference type="EMBL" id="SPQ25389.1"/>
    </source>
</evidence>
<keyword evidence="4" id="KW-0732">Signal</keyword>
<evidence type="ECO:0000259" key="5">
    <source>
        <dbReference type="Pfam" id="PF01476"/>
    </source>
</evidence>
<protein>
    <submittedName>
        <fullName evidence="6">3088a840-c7cc-49dd-bf77-0ca3f90cb44c</fullName>
    </submittedName>
</protein>
<feature type="signal peptide" evidence="4">
    <location>
        <begin position="1"/>
        <end position="23"/>
    </location>
</feature>
<evidence type="ECO:0000256" key="4">
    <source>
        <dbReference type="SAM" id="SignalP"/>
    </source>
</evidence>
<dbReference type="EMBL" id="OUUZ01000015">
    <property type="protein sequence ID" value="SPQ25389.1"/>
    <property type="molecule type" value="Genomic_DNA"/>
</dbReference>
<dbReference type="CDD" id="cd00118">
    <property type="entry name" value="LysM"/>
    <property type="match status" value="1"/>
</dbReference>
<comment type="similarity">
    <text evidence="3">Belongs to the secreted LysM effector family.</text>
</comment>
<evidence type="ECO:0000313" key="7">
    <source>
        <dbReference type="Proteomes" id="UP000289323"/>
    </source>
</evidence>
<dbReference type="PANTHER" id="PTHR34997:SF1">
    <property type="entry name" value="PEPTIDOGLYCAN-BINDING LYSIN DOMAIN"/>
    <property type="match status" value="1"/>
</dbReference>
<dbReference type="PANTHER" id="PTHR34997">
    <property type="entry name" value="AM15"/>
    <property type="match status" value="1"/>
</dbReference>
<evidence type="ECO:0000256" key="3">
    <source>
        <dbReference type="ARBA" id="ARBA00044955"/>
    </source>
</evidence>
<dbReference type="AlphaFoldDB" id="A0A3S4BP29"/>
<feature type="domain" description="LysM" evidence="5">
    <location>
        <begin position="176"/>
        <end position="208"/>
    </location>
</feature>
<gene>
    <name evidence="6" type="ORF">TT172_LOCUS7808</name>
</gene>
<keyword evidence="2" id="KW-0843">Virulence</keyword>
<dbReference type="InterPro" id="IPR036779">
    <property type="entry name" value="LysM_dom_sf"/>
</dbReference>
<dbReference type="InterPro" id="IPR018392">
    <property type="entry name" value="LysM"/>
</dbReference>
<dbReference type="GO" id="GO:0008061">
    <property type="term" value="F:chitin binding"/>
    <property type="evidence" value="ECO:0007669"/>
    <property type="project" value="UniProtKB-KW"/>
</dbReference>
<dbReference type="Proteomes" id="UP000289323">
    <property type="component" value="Unassembled WGS sequence"/>
</dbReference>
<organism evidence="6 7">
    <name type="scientific">Thermothielavioides terrestris</name>
    <dbReference type="NCBI Taxonomy" id="2587410"/>
    <lineage>
        <taxon>Eukaryota</taxon>
        <taxon>Fungi</taxon>
        <taxon>Dikarya</taxon>
        <taxon>Ascomycota</taxon>
        <taxon>Pezizomycotina</taxon>
        <taxon>Sordariomycetes</taxon>
        <taxon>Sordariomycetidae</taxon>
        <taxon>Sordariales</taxon>
        <taxon>Chaetomiaceae</taxon>
        <taxon>Thermothielavioides</taxon>
    </lineage>
</organism>
<feature type="chain" id="PRO_5018578683" evidence="4">
    <location>
        <begin position="24"/>
        <end position="241"/>
    </location>
</feature>
<name>A0A3S4BP29_9PEZI</name>
<accession>A0A3S4BP29</accession>
<proteinExistence type="inferred from homology"/>
<dbReference type="InterPro" id="IPR052210">
    <property type="entry name" value="LysM1-like"/>
</dbReference>